<keyword evidence="3" id="KW-0472">Membrane</keyword>
<dbReference type="EMBL" id="BARS01044647">
    <property type="protein sequence ID" value="GAG38439.1"/>
    <property type="molecule type" value="Genomic_DNA"/>
</dbReference>
<dbReference type="InterPro" id="IPR027705">
    <property type="entry name" value="Flotillin_fam"/>
</dbReference>
<dbReference type="PANTHER" id="PTHR13806">
    <property type="entry name" value="FLOTILLIN-RELATED"/>
    <property type="match status" value="1"/>
</dbReference>
<dbReference type="GO" id="GO:0002020">
    <property type="term" value="F:protease binding"/>
    <property type="evidence" value="ECO:0007669"/>
    <property type="project" value="TreeGrafter"/>
</dbReference>
<dbReference type="SUPFAM" id="SSF117892">
    <property type="entry name" value="Band 7/SPFH domain"/>
    <property type="match status" value="1"/>
</dbReference>
<feature type="domain" description="Band 7" evidence="5">
    <location>
        <begin position="4"/>
        <end position="152"/>
    </location>
</feature>
<dbReference type="GO" id="GO:0005886">
    <property type="term" value="C:plasma membrane"/>
    <property type="evidence" value="ECO:0007669"/>
    <property type="project" value="TreeGrafter"/>
</dbReference>
<organism evidence="6">
    <name type="scientific">marine sediment metagenome</name>
    <dbReference type="NCBI Taxonomy" id="412755"/>
    <lineage>
        <taxon>unclassified sequences</taxon>
        <taxon>metagenomes</taxon>
        <taxon>ecological metagenomes</taxon>
    </lineage>
</organism>
<dbReference type="Pfam" id="PF01145">
    <property type="entry name" value="Band_7"/>
    <property type="match status" value="1"/>
</dbReference>
<evidence type="ECO:0000256" key="3">
    <source>
        <dbReference type="ARBA" id="ARBA00023136"/>
    </source>
</evidence>
<evidence type="ECO:0000259" key="5">
    <source>
        <dbReference type="Pfam" id="PF01145"/>
    </source>
</evidence>
<keyword evidence="4" id="KW-0175">Coiled coil</keyword>
<dbReference type="Gene3D" id="3.30.479.30">
    <property type="entry name" value="Band 7 domain"/>
    <property type="match status" value="1"/>
</dbReference>
<comment type="similarity">
    <text evidence="2">Belongs to the band 7/mec-2 family. Flotillin subfamily.</text>
</comment>
<dbReference type="InterPro" id="IPR001107">
    <property type="entry name" value="Band_7"/>
</dbReference>
<protein>
    <recommendedName>
        <fullName evidence="5">Band 7 domain-containing protein</fullName>
    </recommendedName>
</protein>
<accession>X0X5D8</accession>
<dbReference type="AlphaFoldDB" id="X0X5D8"/>
<dbReference type="GO" id="GO:0072659">
    <property type="term" value="P:protein localization to plasma membrane"/>
    <property type="evidence" value="ECO:0007669"/>
    <property type="project" value="TreeGrafter"/>
</dbReference>
<evidence type="ECO:0000313" key="6">
    <source>
        <dbReference type="EMBL" id="GAG38439.1"/>
    </source>
</evidence>
<comment type="subcellular location">
    <subcellularLocation>
        <location evidence="1">Membrane</location>
    </subcellularLocation>
</comment>
<feature type="non-terminal residue" evidence="6">
    <location>
        <position position="1"/>
    </location>
</feature>
<sequence>AYEFLPLDVRTLDVNVNDIVTDVATSGAKINIMSVTQVKVSSEKSALYVAAEHLLHKSNAEINEIAMKTLEGHVRGVCATMTIEAINSDRDLISSSIQTQATGDLLNMGIEIRSFVIKEIEDEHGYLEALGVKRTEEVKRDARIGKAIANREATIQEAIAAQEAEKANAEAEAQVALYHRDRDITRQLAEAEVEKERANKEISFDIQDSKRNQELIVEKRTIDLRDKEKSIEVQTAEVKRKEQEQIAEQ</sequence>
<gene>
    <name evidence="6" type="ORF">S01H1_67413</name>
</gene>
<evidence type="ECO:0000256" key="2">
    <source>
        <dbReference type="ARBA" id="ARBA00007161"/>
    </source>
</evidence>
<reference evidence="6" key="1">
    <citation type="journal article" date="2014" name="Front. Microbiol.">
        <title>High frequency of phylogenetically diverse reductive dehalogenase-homologous genes in deep subseafloor sedimentary metagenomes.</title>
        <authorList>
            <person name="Kawai M."/>
            <person name="Futagami T."/>
            <person name="Toyoda A."/>
            <person name="Takaki Y."/>
            <person name="Nishi S."/>
            <person name="Hori S."/>
            <person name="Arai W."/>
            <person name="Tsubouchi T."/>
            <person name="Morono Y."/>
            <person name="Uchiyama I."/>
            <person name="Ito T."/>
            <person name="Fujiyama A."/>
            <person name="Inagaki F."/>
            <person name="Takami H."/>
        </authorList>
    </citation>
    <scope>NUCLEOTIDE SEQUENCE</scope>
    <source>
        <strain evidence="6">Expedition CK06-06</strain>
    </source>
</reference>
<name>X0X5D8_9ZZZZ</name>
<comment type="caution">
    <text evidence="6">The sequence shown here is derived from an EMBL/GenBank/DDBJ whole genome shotgun (WGS) entry which is preliminary data.</text>
</comment>
<dbReference type="PANTHER" id="PTHR13806:SF46">
    <property type="entry name" value="FLOTILLIN-1-RELATED"/>
    <property type="match status" value="1"/>
</dbReference>
<dbReference type="CDD" id="cd03399">
    <property type="entry name" value="SPFH_flotillin"/>
    <property type="match status" value="1"/>
</dbReference>
<evidence type="ECO:0000256" key="1">
    <source>
        <dbReference type="ARBA" id="ARBA00004370"/>
    </source>
</evidence>
<feature type="coiled-coil region" evidence="4">
    <location>
        <begin position="152"/>
        <end position="244"/>
    </location>
</feature>
<evidence type="ECO:0000256" key="4">
    <source>
        <dbReference type="SAM" id="Coils"/>
    </source>
</evidence>
<dbReference type="InterPro" id="IPR036013">
    <property type="entry name" value="Band_7/SPFH_dom_sf"/>
</dbReference>
<feature type="non-terminal residue" evidence="6">
    <location>
        <position position="249"/>
    </location>
</feature>
<proteinExistence type="inferred from homology"/>